<keyword evidence="2" id="KW-1185">Reference proteome</keyword>
<evidence type="ECO:0008006" key="3">
    <source>
        <dbReference type="Google" id="ProtNLM"/>
    </source>
</evidence>
<protein>
    <recommendedName>
        <fullName evidence="3">F-box domain-containing protein</fullName>
    </recommendedName>
</protein>
<dbReference type="Gene3D" id="3.80.10.10">
    <property type="entry name" value="Ribonuclease Inhibitor"/>
    <property type="match status" value="1"/>
</dbReference>
<accession>A0AA39U7E8</accession>
<comment type="caution">
    <text evidence="1">The sequence shown here is derived from an EMBL/GenBank/DDBJ whole genome shotgun (WGS) entry which is preliminary data.</text>
</comment>
<dbReference type="SUPFAM" id="SSF52058">
    <property type="entry name" value="L domain-like"/>
    <property type="match status" value="1"/>
</dbReference>
<sequence length="518" mass="58537">MPSFIPCPSRHHLQTTGLADGKVDYFPVDTIIRLLRSGQSSFALDNITFSTIHQDFRRLENRASTLRLDFRSLRKQENGIYHRLQVYRSLFAPIRRLPLDVLLHIFLLLPVDTVDPNSAPWTLGSICYYWRSLYLSFPTLWSRIVVDTGACTTLRPKSVSMVHTSLKRSQRSPLSIFVSCDNQSSSIFPILFSILDLLRTDSSRWSVVEVHIPRLTYPIFNRLGPLPMLQRIRITVDHGPVAVATRDSLGRCPQLRDVCITGIQLSSLHLPLGRLISLGTIQTAEDIFRILPEAKGLEALTISYNSSFKSLSGECHSNMLTVPNIRRLQFRSGPVEQIIDRLLLPNIEYLILGCHSSPQPLSSSDIQSVTNLVRRSQCLLRSLSLNCTICLQSIEAISFNLTRLSITVESWAACDTFIALRVKGEGADVVPNLIELCITDVTTKCGGQSFTHEPFGLMVESRWNVPPRARVSQLQRIELYAKYGWGELYYSDTVHRTLWKYAEEGLDVIIFDDACTAQ</sequence>
<dbReference type="AlphaFoldDB" id="A0AA39U7E8"/>
<gene>
    <name evidence="1" type="ORF">IW261DRAFT_1564479</name>
</gene>
<proteinExistence type="predicted"/>
<evidence type="ECO:0000313" key="1">
    <source>
        <dbReference type="EMBL" id="KAK0479112.1"/>
    </source>
</evidence>
<reference evidence="1" key="1">
    <citation type="submission" date="2023-06" db="EMBL/GenBank/DDBJ databases">
        <authorList>
            <consortium name="Lawrence Berkeley National Laboratory"/>
            <person name="Ahrendt S."/>
            <person name="Sahu N."/>
            <person name="Indic B."/>
            <person name="Wong-Bajracharya J."/>
            <person name="Merenyi Z."/>
            <person name="Ke H.-M."/>
            <person name="Monk M."/>
            <person name="Kocsube S."/>
            <person name="Drula E."/>
            <person name="Lipzen A."/>
            <person name="Balint B."/>
            <person name="Henrissat B."/>
            <person name="Andreopoulos B."/>
            <person name="Martin F.M."/>
            <person name="Harder C.B."/>
            <person name="Rigling D."/>
            <person name="Ford K.L."/>
            <person name="Foster G.D."/>
            <person name="Pangilinan J."/>
            <person name="Papanicolaou A."/>
            <person name="Barry K."/>
            <person name="LaButti K."/>
            <person name="Viragh M."/>
            <person name="Koriabine M."/>
            <person name="Yan M."/>
            <person name="Riley R."/>
            <person name="Champramary S."/>
            <person name="Plett K.L."/>
            <person name="Tsai I.J."/>
            <person name="Slot J."/>
            <person name="Sipos G."/>
            <person name="Plett J."/>
            <person name="Nagy L.G."/>
            <person name="Grigoriev I.V."/>
        </authorList>
    </citation>
    <scope>NUCLEOTIDE SEQUENCE</scope>
    <source>
        <strain evidence="1">ICMP 16352</strain>
    </source>
</reference>
<dbReference type="EMBL" id="JAUEPR010000012">
    <property type="protein sequence ID" value="KAK0479112.1"/>
    <property type="molecule type" value="Genomic_DNA"/>
</dbReference>
<dbReference type="Proteomes" id="UP001175227">
    <property type="component" value="Unassembled WGS sequence"/>
</dbReference>
<dbReference type="InterPro" id="IPR032675">
    <property type="entry name" value="LRR_dom_sf"/>
</dbReference>
<dbReference type="SUPFAM" id="SSF81383">
    <property type="entry name" value="F-box domain"/>
    <property type="match status" value="1"/>
</dbReference>
<name>A0AA39U7E8_9AGAR</name>
<dbReference type="InterPro" id="IPR036047">
    <property type="entry name" value="F-box-like_dom_sf"/>
</dbReference>
<evidence type="ECO:0000313" key="2">
    <source>
        <dbReference type="Proteomes" id="UP001175227"/>
    </source>
</evidence>
<organism evidence="1 2">
    <name type="scientific">Armillaria novae-zelandiae</name>
    <dbReference type="NCBI Taxonomy" id="153914"/>
    <lineage>
        <taxon>Eukaryota</taxon>
        <taxon>Fungi</taxon>
        <taxon>Dikarya</taxon>
        <taxon>Basidiomycota</taxon>
        <taxon>Agaricomycotina</taxon>
        <taxon>Agaricomycetes</taxon>
        <taxon>Agaricomycetidae</taxon>
        <taxon>Agaricales</taxon>
        <taxon>Marasmiineae</taxon>
        <taxon>Physalacriaceae</taxon>
        <taxon>Armillaria</taxon>
    </lineage>
</organism>